<evidence type="ECO:0000313" key="1">
    <source>
        <dbReference type="EMBL" id="CAF4271775.1"/>
    </source>
</evidence>
<accession>A0A8S2T5Z4</accession>
<comment type="caution">
    <text evidence="1">The sequence shown here is derived from an EMBL/GenBank/DDBJ whole genome shotgun (WGS) entry which is preliminary data.</text>
</comment>
<sequence>MKQCVAEKLDLQLILGEHSFPIINDIAETTNVSIHRIFLTSIVALCHWTMETSLKGAQAYNTPLILFGILCGGSGKFQKSAPIRVVKEACEAVEALDRIPAKNSSINASVNMESLCCELERQSIFIQLWDELAVFMGIFGNTRIDRAAYDRGFMCEFYSRTGIVRRQLVSRHNVMIKPRLNILAAGHPKRIIECLTGASLKCQDQKDQAEDGLFNRFIIAVPYKHRPNRETIEPNDQIPKLAHLFYLIKNFIVLQKNICYQKSIKRVERLALALHIFKICSRRLFNMMDNIQSFGILDDQFKADTCFRASLLAKFYLNPTIILAGYDPSTDHILGNKKLLLILHTTQMIKMKELINTCYFTDTMDVPEQEVKHIKKYIENHPSDRLLLSSLPAILKRKISKDQYLVILQQMEEEGKGKIEETNNTTGPKGIVFIKKKKTDQQTKVSLTTNQQQINQSLPLNHQETNEASTTNLLVN</sequence>
<dbReference type="AlphaFoldDB" id="A0A8S2T5Z4"/>
<protein>
    <submittedName>
        <fullName evidence="1">Uncharacterized protein</fullName>
    </submittedName>
</protein>
<gene>
    <name evidence="1" type="ORF">GIL414_LOCUS24589</name>
</gene>
<dbReference type="EMBL" id="CAJOBJ010030834">
    <property type="protein sequence ID" value="CAF4271775.1"/>
    <property type="molecule type" value="Genomic_DNA"/>
</dbReference>
<dbReference type="Proteomes" id="UP000681720">
    <property type="component" value="Unassembled WGS sequence"/>
</dbReference>
<evidence type="ECO:0000313" key="2">
    <source>
        <dbReference type="Proteomes" id="UP000681720"/>
    </source>
</evidence>
<organism evidence="1 2">
    <name type="scientific">Rotaria magnacalcarata</name>
    <dbReference type="NCBI Taxonomy" id="392030"/>
    <lineage>
        <taxon>Eukaryota</taxon>
        <taxon>Metazoa</taxon>
        <taxon>Spiralia</taxon>
        <taxon>Gnathifera</taxon>
        <taxon>Rotifera</taxon>
        <taxon>Eurotatoria</taxon>
        <taxon>Bdelloidea</taxon>
        <taxon>Philodinida</taxon>
        <taxon>Philodinidae</taxon>
        <taxon>Rotaria</taxon>
    </lineage>
</organism>
<reference evidence="1" key="1">
    <citation type="submission" date="2021-02" db="EMBL/GenBank/DDBJ databases">
        <authorList>
            <person name="Nowell W R."/>
        </authorList>
    </citation>
    <scope>NUCLEOTIDE SEQUENCE</scope>
</reference>
<proteinExistence type="predicted"/>
<name>A0A8S2T5Z4_9BILA</name>